<proteinExistence type="predicted"/>
<evidence type="ECO:0008006" key="3">
    <source>
        <dbReference type="Google" id="ProtNLM"/>
    </source>
</evidence>
<dbReference type="EMBL" id="JBHSOW010000044">
    <property type="protein sequence ID" value="MFC5650065.1"/>
    <property type="molecule type" value="Genomic_DNA"/>
</dbReference>
<sequence length="24" mass="2428">MKASGVGLTVWSPLASGFLSGKYA</sequence>
<dbReference type="Proteomes" id="UP001596047">
    <property type="component" value="Unassembled WGS sequence"/>
</dbReference>
<dbReference type="SUPFAM" id="SSF51430">
    <property type="entry name" value="NAD(P)-linked oxidoreductase"/>
    <property type="match status" value="1"/>
</dbReference>
<keyword evidence="2" id="KW-1185">Reference proteome</keyword>
<name>A0ABW0W0W7_9BACL</name>
<evidence type="ECO:0000313" key="1">
    <source>
        <dbReference type="EMBL" id="MFC5650065.1"/>
    </source>
</evidence>
<gene>
    <name evidence="1" type="ORF">ACFPYJ_13225</name>
</gene>
<reference evidence="2" key="1">
    <citation type="journal article" date="2019" name="Int. J. Syst. Evol. Microbiol.">
        <title>The Global Catalogue of Microorganisms (GCM) 10K type strain sequencing project: providing services to taxonomists for standard genome sequencing and annotation.</title>
        <authorList>
            <consortium name="The Broad Institute Genomics Platform"/>
            <consortium name="The Broad Institute Genome Sequencing Center for Infectious Disease"/>
            <person name="Wu L."/>
            <person name="Ma J."/>
        </authorList>
    </citation>
    <scope>NUCLEOTIDE SEQUENCE [LARGE SCALE GENOMIC DNA]</scope>
    <source>
        <strain evidence="2">CGMCC 1.3240</strain>
    </source>
</reference>
<comment type="caution">
    <text evidence="1">The sequence shown here is derived from an EMBL/GenBank/DDBJ whole genome shotgun (WGS) entry which is preliminary data.</text>
</comment>
<dbReference type="RefSeq" id="WP_379188631.1">
    <property type="nucleotide sequence ID" value="NZ_JBHSOW010000044.1"/>
</dbReference>
<dbReference type="InterPro" id="IPR036812">
    <property type="entry name" value="NAD(P)_OxRdtase_dom_sf"/>
</dbReference>
<evidence type="ECO:0000313" key="2">
    <source>
        <dbReference type="Proteomes" id="UP001596047"/>
    </source>
</evidence>
<accession>A0ABW0W0W7</accession>
<organism evidence="1 2">
    <name type="scientific">Paenibacillus solisilvae</name>
    <dbReference type="NCBI Taxonomy" id="2486751"/>
    <lineage>
        <taxon>Bacteria</taxon>
        <taxon>Bacillati</taxon>
        <taxon>Bacillota</taxon>
        <taxon>Bacilli</taxon>
        <taxon>Bacillales</taxon>
        <taxon>Paenibacillaceae</taxon>
        <taxon>Paenibacillus</taxon>
    </lineage>
</organism>
<protein>
    <recommendedName>
        <fullName evidence="3">Aldo/keto reductase</fullName>
    </recommendedName>
</protein>